<dbReference type="EMBL" id="BAAAHP010000264">
    <property type="protein sequence ID" value="GAA0904557.1"/>
    <property type="molecule type" value="Genomic_DNA"/>
</dbReference>
<keyword evidence="3 5" id="KW-0057">Aromatic amino acid biosynthesis</keyword>
<feature type="binding site" evidence="5">
    <location>
        <begin position="19"/>
        <end position="21"/>
    </location>
    <ligand>
        <name>shikimate</name>
        <dbReference type="ChEBI" id="CHEBI:36208"/>
    </ligand>
</feature>
<dbReference type="Pfam" id="PF08501">
    <property type="entry name" value="Shikimate_dh_N"/>
    <property type="match status" value="1"/>
</dbReference>
<evidence type="ECO:0000313" key="9">
    <source>
        <dbReference type="EMBL" id="GAA0904557.1"/>
    </source>
</evidence>
<comment type="function">
    <text evidence="5">Involved in the biosynthesis of the chorismate, which leads to the biosynthesis of aromatic amino acids. Catalyzes the reversible NADPH linked reduction of 3-dehydroshikimate (DHSA) to yield shikimate (SA).</text>
</comment>
<dbReference type="RefSeq" id="WP_343946327.1">
    <property type="nucleotide sequence ID" value="NZ_BAAAHP010000264.1"/>
</dbReference>
<comment type="subunit">
    <text evidence="5">Homodimer.</text>
</comment>
<keyword evidence="5" id="KW-0560">Oxidoreductase</keyword>
<dbReference type="Gene3D" id="3.40.50.10860">
    <property type="entry name" value="Leucine Dehydrogenase, chain A, domain 1"/>
    <property type="match status" value="1"/>
</dbReference>
<evidence type="ECO:0000259" key="8">
    <source>
        <dbReference type="Pfam" id="PF18317"/>
    </source>
</evidence>
<evidence type="ECO:0000259" key="7">
    <source>
        <dbReference type="Pfam" id="PF08501"/>
    </source>
</evidence>
<feature type="active site" description="Proton acceptor" evidence="5">
    <location>
        <position position="75"/>
    </location>
</feature>
<proteinExistence type="inferred from homology"/>
<dbReference type="InterPro" id="IPR022893">
    <property type="entry name" value="Shikimate_DH_fam"/>
</dbReference>
<dbReference type="NCBIfam" id="NF001319">
    <property type="entry name" value="PRK00258.3-3"/>
    <property type="match status" value="1"/>
</dbReference>
<dbReference type="Gene3D" id="3.40.50.720">
    <property type="entry name" value="NAD(P)-binding Rossmann-like Domain"/>
    <property type="match status" value="1"/>
</dbReference>
<comment type="pathway">
    <text evidence="1 5">Metabolic intermediate biosynthesis; chorismate biosynthesis; chorismate from D-erythrose 4-phosphate and phosphoenolpyruvate: step 4/7.</text>
</comment>
<dbReference type="InterPro" id="IPR046346">
    <property type="entry name" value="Aminoacid_DH-like_N_sf"/>
</dbReference>
<evidence type="ECO:0000313" key="10">
    <source>
        <dbReference type="Proteomes" id="UP001499967"/>
    </source>
</evidence>
<comment type="catalytic activity">
    <reaction evidence="4 5">
        <text>shikimate + NADP(+) = 3-dehydroshikimate + NADPH + H(+)</text>
        <dbReference type="Rhea" id="RHEA:17737"/>
        <dbReference type="ChEBI" id="CHEBI:15378"/>
        <dbReference type="ChEBI" id="CHEBI:16630"/>
        <dbReference type="ChEBI" id="CHEBI:36208"/>
        <dbReference type="ChEBI" id="CHEBI:57783"/>
        <dbReference type="ChEBI" id="CHEBI:58349"/>
        <dbReference type="EC" id="1.1.1.25"/>
    </reaction>
</comment>
<feature type="domain" description="Quinate/shikimate 5-dehydrogenase/glutamyl-tRNA reductase" evidence="6">
    <location>
        <begin position="126"/>
        <end position="202"/>
    </location>
</feature>
<protein>
    <recommendedName>
        <fullName evidence="2 5">Shikimate dehydrogenase (NADP(+))</fullName>
        <shortName evidence="5">SDH</shortName>
        <ecNumber evidence="2 5">1.1.1.25</ecNumber>
    </recommendedName>
</protein>
<dbReference type="InterPro" id="IPR036291">
    <property type="entry name" value="NAD(P)-bd_dom_sf"/>
</dbReference>
<dbReference type="CDD" id="cd01065">
    <property type="entry name" value="NAD_bind_Shikimate_DH"/>
    <property type="match status" value="1"/>
</dbReference>
<dbReference type="SUPFAM" id="SSF51735">
    <property type="entry name" value="NAD(P)-binding Rossmann-fold domains"/>
    <property type="match status" value="1"/>
</dbReference>
<feature type="binding site" evidence="5">
    <location>
        <position position="71"/>
    </location>
    <ligand>
        <name>shikimate</name>
        <dbReference type="ChEBI" id="CHEBI:36208"/>
    </ligand>
</feature>
<feature type="binding site" evidence="5">
    <location>
        <begin position="135"/>
        <end position="139"/>
    </location>
    <ligand>
        <name>NADP(+)</name>
        <dbReference type="ChEBI" id="CHEBI:58349"/>
    </ligand>
</feature>
<dbReference type="Proteomes" id="UP001499967">
    <property type="component" value="Unassembled WGS sequence"/>
</dbReference>
<feature type="binding site" evidence="5">
    <location>
        <position position="229"/>
    </location>
    <ligand>
        <name>NADP(+)</name>
        <dbReference type="ChEBI" id="CHEBI:58349"/>
    </ligand>
</feature>
<feature type="binding site" evidence="5">
    <location>
        <position position="259"/>
    </location>
    <ligand>
        <name>shikimate</name>
        <dbReference type="ChEBI" id="CHEBI:36208"/>
    </ligand>
</feature>
<dbReference type="EC" id="1.1.1.25" evidence="2 5"/>
<dbReference type="Pfam" id="PF01488">
    <property type="entry name" value="Shikimate_DH"/>
    <property type="match status" value="1"/>
</dbReference>
<evidence type="ECO:0000259" key="6">
    <source>
        <dbReference type="Pfam" id="PF01488"/>
    </source>
</evidence>
<feature type="binding site" evidence="5">
    <location>
        <position position="231"/>
    </location>
    <ligand>
        <name>shikimate</name>
        <dbReference type="ChEBI" id="CHEBI:36208"/>
    </ligand>
</feature>
<evidence type="ECO:0000256" key="2">
    <source>
        <dbReference type="ARBA" id="ARBA00012962"/>
    </source>
</evidence>
<sequence length="294" mass="30654">MTGRRSYLAGLLGQGIGPSLSPELHEREAARQGLRYTYKTVELAGSRLDRDALAGLLAHAVELGFDGLNVTHPVKQVMAAVVDELAPEAAAIGAVNTVLVDDGCTRGHNTDVTGFAAAVRAGLADAAVDDVLLLGAGGAGTAVAHALAGMGLQRLRVVDTDPERAQRLAASVRGHRGDIEVVTGTLADLPRLVAAASGLVNATPMGMAAHPGSPVDPQLLRPDLWVADIVYRPLLTDLVRHARSRGCRVLTGAGMAINQAADSFELITGRAADRSAMTRDFEELVADEVDEIAR</sequence>
<feature type="domain" description="Shikimate dehydrogenase substrate binding N-terminal" evidence="7">
    <location>
        <begin position="11"/>
        <end position="98"/>
    </location>
</feature>
<dbReference type="Pfam" id="PF18317">
    <property type="entry name" value="SDH_C"/>
    <property type="match status" value="1"/>
</dbReference>
<dbReference type="SUPFAM" id="SSF53223">
    <property type="entry name" value="Aminoacid dehydrogenase-like, N-terminal domain"/>
    <property type="match status" value="1"/>
</dbReference>
<dbReference type="PANTHER" id="PTHR21089">
    <property type="entry name" value="SHIKIMATE DEHYDROGENASE"/>
    <property type="match status" value="1"/>
</dbReference>
<dbReference type="NCBIfam" id="NF009201">
    <property type="entry name" value="PRK12549.1"/>
    <property type="match status" value="1"/>
</dbReference>
<comment type="similarity">
    <text evidence="5">Belongs to the shikimate dehydrogenase family.</text>
</comment>
<dbReference type="InterPro" id="IPR013708">
    <property type="entry name" value="Shikimate_DH-bd_N"/>
</dbReference>
<name>A0ABP3YVY8_9PSEU</name>
<feature type="domain" description="SDH C-terminal" evidence="8">
    <location>
        <begin position="252"/>
        <end position="278"/>
    </location>
</feature>
<evidence type="ECO:0000256" key="4">
    <source>
        <dbReference type="ARBA" id="ARBA00049442"/>
    </source>
</evidence>
<dbReference type="InterPro" id="IPR006151">
    <property type="entry name" value="Shikm_DH/Glu-tRNA_Rdtase"/>
</dbReference>
<gene>
    <name evidence="5" type="primary">aroE</name>
    <name evidence="9" type="ORF">GCM10009559_72470</name>
</gene>
<accession>A0ABP3YVY8</accession>
<dbReference type="InterPro" id="IPR041121">
    <property type="entry name" value="SDH_C"/>
</dbReference>
<keyword evidence="5" id="KW-0028">Amino-acid biosynthesis</keyword>
<feature type="binding site" evidence="5">
    <location>
        <position position="96"/>
    </location>
    <ligand>
        <name>shikimate</name>
        <dbReference type="ChEBI" id="CHEBI:36208"/>
    </ligand>
</feature>
<evidence type="ECO:0000256" key="3">
    <source>
        <dbReference type="ARBA" id="ARBA00023141"/>
    </source>
</evidence>
<keyword evidence="10" id="KW-1185">Reference proteome</keyword>
<comment type="caution">
    <text evidence="9">The sequence shown here is derived from an EMBL/GenBank/DDBJ whole genome shotgun (WGS) entry which is preliminary data.</text>
</comment>
<evidence type="ECO:0000256" key="1">
    <source>
        <dbReference type="ARBA" id="ARBA00004871"/>
    </source>
</evidence>
<dbReference type="PANTHER" id="PTHR21089:SF1">
    <property type="entry name" value="BIFUNCTIONAL 3-DEHYDROQUINATE DEHYDRATASE_SHIKIMATE DEHYDROGENASE, CHLOROPLASTIC"/>
    <property type="match status" value="1"/>
</dbReference>
<feature type="binding site" evidence="5">
    <location>
        <position position="252"/>
    </location>
    <ligand>
        <name>NADP(+)</name>
        <dbReference type="ChEBI" id="CHEBI:58349"/>
    </ligand>
</feature>
<comment type="caution">
    <text evidence="5">Lacks conserved residue(s) required for the propagation of feature annotation.</text>
</comment>
<reference evidence="10" key="1">
    <citation type="journal article" date="2019" name="Int. J. Syst. Evol. Microbiol.">
        <title>The Global Catalogue of Microorganisms (GCM) 10K type strain sequencing project: providing services to taxonomists for standard genome sequencing and annotation.</title>
        <authorList>
            <consortium name="The Broad Institute Genomics Platform"/>
            <consortium name="The Broad Institute Genome Sequencing Center for Infectious Disease"/>
            <person name="Wu L."/>
            <person name="Ma J."/>
        </authorList>
    </citation>
    <scope>NUCLEOTIDE SEQUENCE [LARGE SCALE GENOMIC DNA]</scope>
    <source>
        <strain evidence="10">JCM 11117</strain>
    </source>
</reference>
<organism evidence="9 10">
    <name type="scientific">Pseudonocardia zijingensis</name>
    <dbReference type="NCBI Taxonomy" id="153376"/>
    <lineage>
        <taxon>Bacteria</taxon>
        <taxon>Bacillati</taxon>
        <taxon>Actinomycetota</taxon>
        <taxon>Actinomycetes</taxon>
        <taxon>Pseudonocardiales</taxon>
        <taxon>Pseudonocardiaceae</taxon>
        <taxon>Pseudonocardia</taxon>
    </lineage>
</organism>
<evidence type="ECO:0000256" key="5">
    <source>
        <dbReference type="HAMAP-Rule" id="MF_00222"/>
    </source>
</evidence>
<keyword evidence="5" id="KW-0521">NADP</keyword>
<feature type="binding site" evidence="5">
    <location>
        <position position="111"/>
    </location>
    <ligand>
        <name>shikimate</name>
        <dbReference type="ChEBI" id="CHEBI:36208"/>
    </ligand>
</feature>
<dbReference type="HAMAP" id="MF_00222">
    <property type="entry name" value="Shikimate_DH_AroE"/>
    <property type="match status" value="1"/>
</dbReference>